<dbReference type="Proteomes" id="UP000199608">
    <property type="component" value="Unassembled WGS sequence"/>
</dbReference>
<dbReference type="AlphaFoldDB" id="A0A1H2DSK9"/>
<dbReference type="EMBL" id="FNLL01000002">
    <property type="protein sequence ID" value="SDT85852.1"/>
    <property type="molecule type" value="Genomic_DNA"/>
</dbReference>
<keyword evidence="7" id="KW-1185">Reference proteome</keyword>
<feature type="transmembrane region" description="Helical" evidence="5">
    <location>
        <begin position="12"/>
        <end position="32"/>
    </location>
</feature>
<gene>
    <name evidence="6" type="ORF">SAMN04487931_102102</name>
</gene>
<dbReference type="InterPro" id="IPR022781">
    <property type="entry name" value="Flagellar_biosynth_FliO"/>
</dbReference>
<evidence type="ECO:0000313" key="6">
    <source>
        <dbReference type="EMBL" id="SDT85852.1"/>
    </source>
</evidence>
<keyword evidence="1 5" id="KW-1003">Cell membrane</keyword>
<keyword evidence="4 5" id="KW-0472">Membrane</keyword>
<sequence length="130" mass="14508">MNTSSDIWVAFARTFSMLFLVLAVLILCFYLIKKFSTAKGVKGGRDFIKVLCVHHLSPKEKLVLLDVLGDIILIGVTPANISKISSIEREIDFPVEKNESLFKFSDILTQKSGRLFKNKESSVLEKGKGS</sequence>
<protein>
    <recommendedName>
        <fullName evidence="5">Flagellar protein</fullName>
    </recommendedName>
</protein>
<evidence type="ECO:0000256" key="4">
    <source>
        <dbReference type="ARBA" id="ARBA00023136"/>
    </source>
</evidence>
<dbReference type="GO" id="GO:0009425">
    <property type="term" value="C:bacterial-type flagellum basal body"/>
    <property type="evidence" value="ECO:0007669"/>
    <property type="project" value="UniProtKB-SubCell"/>
</dbReference>
<dbReference type="Pfam" id="PF04347">
    <property type="entry name" value="FliO"/>
    <property type="match status" value="1"/>
</dbReference>
<proteinExistence type="inferred from homology"/>
<keyword evidence="2 5" id="KW-0812">Transmembrane</keyword>
<keyword evidence="5" id="KW-0975">Bacterial flagellum</keyword>
<keyword evidence="6" id="KW-0282">Flagellum</keyword>
<evidence type="ECO:0000313" key="7">
    <source>
        <dbReference type="Proteomes" id="UP000199608"/>
    </source>
</evidence>
<comment type="similarity">
    <text evidence="5">Belongs to the FliO/MopB family.</text>
</comment>
<dbReference type="RefSeq" id="WP_092230274.1">
    <property type="nucleotide sequence ID" value="NZ_FNLL01000002.1"/>
</dbReference>
<evidence type="ECO:0000256" key="5">
    <source>
        <dbReference type="RuleBase" id="RU362064"/>
    </source>
</evidence>
<organism evidence="6 7">
    <name type="scientific">Desulfobacula phenolica</name>
    <dbReference type="NCBI Taxonomy" id="90732"/>
    <lineage>
        <taxon>Bacteria</taxon>
        <taxon>Pseudomonadati</taxon>
        <taxon>Thermodesulfobacteriota</taxon>
        <taxon>Desulfobacteria</taxon>
        <taxon>Desulfobacterales</taxon>
        <taxon>Desulfobacteraceae</taxon>
        <taxon>Desulfobacula</taxon>
    </lineage>
</organism>
<reference evidence="7" key="1">
    <citation type="submission" date="2016-10" db="EMBL/GenBank/DDBJ databases">
        <authorList>
            <person name="Varghese N."/>
            <person name="Submissions S."/>
        </authorList>
    </citation>
    <scope>NUCLEOTIDE SEQUENCE [LARGE SCALE GENOMIC DNA]</scope>
    <source>
        <strain evidence="7">DSM 3384</strain>
    </source>
</reference>
<keyword evidence="6" id="KW-0969">Cilium</keyword>
<keyword evidence="3 5" id="KW-1133">Transmembrane helix</keyword>
<comment type="subcellular location">
    <subcellularLocation>
        <location evidence="5">Cell membrane</location>
    </subcellularLocation>
    <subcellularLocation>
        <location evidence="5">Bacterial flagellum basal body</location>
    </subcellularLocation>
</comment>
<dbReference type="GO" id="GO:0005886">
    <property type="term" value="C:plasma membrane"/>
    <property type="evidence" value="ECO:0007669"/>
    <property type="project" value="UniProtKB-SubCell"/>
</dbReference>
<evidence type="ECO:0000256" key="1">
    <source>
        <dbReference type="ARBA" id="ARBA00022475"/>
    </source>
</evidence>
<evidence type="ECO:0000256" key="2">
    <source>
        <dbReference type="ARBA" id="ARBA00022692"/>
    </source>
</evidence>
<evidence type="ECO:0000256" key="3">
    <source>
        <dbReference type="ARBA" id="ARBA00022989"/>
    </source>
</evidence>
<keyword evidence="6" id="KW-0966">Cell projection</keyword>
<name>A0A1H2DSK9_9BACT</name>
<dbReference type="NCBIfam" id="TIGR03500">
    <property type="entry name" value="FliO_TIGR"/>
    <property type="match status" value="1"/>
</dbReference>
<accession>A0A1H2DSK9</accession>
<dbReference type="GO" id="GO:0044781">
    <property type="term" value="P:bacterial-type flagellum organization"/>
    <property type="evidence" value="ECO:0007669"/>
    <property type="project" value="UniProtKB-UniRule"/>
</dbReference>